<comment type="caution">
    <text evidence="2">The sequence shown here is derived from an EMBL/GenBank/DDBJ whole genome shotgun (WGS) entry which is preliminary data.</text>
</comment>
<evidence type="ECO:0000256" key="1">
    <source>
        <dbReference type="SAM" id="MobiDB-lite"/>
    </source>
</evidence>
<dbReference type="AlphaFoldDB" id="A0A565AR22"/>
<organism evidence="2 3">
    <name type="scientific">Arabis nemorensis</name>
    <dbReference type="NCBI Taxonomy" id="586526"/>
    <lineage>
        <taxon>Eukaryota</taxon>
        <taxon>Viridiplantae</taxon>
        <taxon>Streptophyta</taxon>
        <taxon>Embryophyta</taxon>
        <taxon>Tracheophyta</taxon>
        <taxon>Spermatophyta</taxon>
        <taxon>Magnoliopsida</taxon>
        <taxon>eudicotyledons</taxon>
        <taxon>Gunneridae</taxon>
        <taxon>Pentapetalae</taxon>
        <taxon>rosids</taxon>
        <taxon>malvids</taxon>
        <taxon>Brassicales</taxon>
        <taxon>Brassicaceae</taxon>
        <taxon>Arabideae</taxon>
        <taxon>Arabis</taxon>
    </lineage>
</organism>
<dbReference type="Proteomes" id="UP000489600">
    <property type="component" value="Unassembled WGS sequence"/>
</dbReference>
<name>A0A565AR22_9BRAS</name>
<keyword evidence="3" id="KW-1185">Reference proteome</keyword>
<feature type="region of interest" description="Disordered" evidence="1">
    <location>
        <begin position="40"/>
        <end position="60"/>
    </location>
</feature>
<evidence type="ECO:0000313" key="3">
    <source>
        <dbReference type="Proteomes" id="UP000489600"/>
    </source>
</evidence>
<accession>A0A565AR22</accession>
<evidence type="ECO:0000313" key="2">
    <source>
        <dbReference type="EMBL" id="VVA91343.1"/>
    </source>
</evidence>
<gene>
    <name evidence="2" type="ORF">ANE_LOCUS1788</name>
</gene>
<proteinExistence type="predicted"/>
<dbReference type="EMBL" id="CABITT030000001">
    <property type="protein sequence ID" value="VVA91343.1"/>
    <property type="molecule type" value="Genomic_DNA"/>
</dbReference>
<protein>
    <submittedName>
        <fullName evidence="2">Uncharacterized protein</fullName>
    </submittedName>
</protein>
<feature type="compositionally biased region" description="Basic and acidic residues" evidence="1">
    <location>
        <begin position="46"/>
        <end position="60"/>
    </location>
</feature>
<reference evidence="2" key="1">
    <citation type="submission" date="2019-07" db="EMBL/GenBank/DDBJ databases">
        <authorList>
            <person name="Dittberner H."/>
        </authorList>
    </citation>
    <scope>NUCLEOTIDE SEQUENCE [LARGE SCALE GENOMIC DNA]</scope>
</reference>
<sequence>MILSESPRQASLEEEEIIVISKEDEEVIDTFRDIERMINTTTSFDDVSRERESSEKKESA</sequence>